<comment type="subcellular location">
    <subcellularLocation>
        <location evidence="1">Nucleus</location>
    </subcellularLocation>
</comment>
<evidence type="ECO:0000256" key="2">
    <source>
        <dbReference type="ARBA" id="ARBA00007214"/>
    </source>
</evidence>
<name>A0A5J9WNW9_9POAL</name>
<dbReference type="GO" id="GO:0080142">
    <property type="term" value="P:regulation of salicylic acid biosynthetic process"/>
    <property type="evidence" value="ECO:0007669"/>
    <property type="project" value="TreeGrafter"/>
</dbReference>
<feature type="domain" description="Calmodulin binding protein C-terminal" evidence="11">
    <location>
        <begin position="290"/>
        <end position="345"/>
    </location>
</feature>
<evidence type="ECO:0000259" key="9">
    <source>
        <dbReference type="Pfam" id="PF07887"/>
    </source>
</evidence>
<dbReference type="Gramene" id="TVU49839">
    <property type="protein sequence ID" value="TVU49839"/>
    <property type="gene ID" value="EJB05_01177"/>
</dbReference>
<dbReference type="GO" id="GO:0003700">
    <property type="term" value="F:DNA-binding transcription factor activity"/>
    <property type="evidence" value="ECO:0007669"/>
    <property type="project" value="TreeGrafter"/>
</dbReference>
<feature type="domain" description="Calmodulin binding protein central" evidence="10">
    <location>
        <begin position="221"/>
        <end position="285"/>
    </location>
</feature>
<dbReference type="GO" id="GO:0005634">
    <property type="term" value="C:nucleus"/>
    <property type="evidence" value="ECO:0007669"/>
    <property type="project" value="UniProtKB-SubCell"/>
</dbReference>
<reference evidence="12 13" key="1">
    <citation type="journal article" date="2019" name="Sci. Rep.">
        <title>A high-quality genome of Eragrostis curvula grass provides insights into Poaceae evolution and supports new strategies to enhance forage quality.</title>
        <authorList>
            <person name="Carballo J."/>
            <person name="Santos B.A.C.M."/>
            <person name="Zappacosta D."/>
            <person name="Garbus I."/>
            <person name="Selva J.P."/>
            <person name="Gallo C.A."/>
            <person name="Diaz A."/>
            <person name="Albertini E."/>
            <person name="Caccamo M."/>
            <person name="Echenique V."/>
        </authorList>
    </citation>
    <scope>NUCLEOTIDE SEQUENCE [LARGE SCALE GENOMIC DNA]</scope>
    <source>
        <strain evidence="13">cv. Victoria</strain>
        <tissue evidence="12">Leaf</tissue>
    </source>
</reference>
<dbReference type="Pfam" id="PF20452">
    <property type="entry name" value="Calmod_bind_C"/>
    <property type="match status" value="1"/>
</dbReference>
<protein>
    <submittedName>
        <fullName evidence="12">Uncharacterized protein</fullName>
    </submittedName>
</protein>
<comment type="caution">
    <text evidence="12">The sequence shown here is derived from an EMBL/GenBank/DDBJ whole genome shotgun (WGS) entry which is preliminary data.</text>
</comment>
<dbReference type="Pfam" id="PF20451">
    <property type="entry name" value="Calmod_bind_M"/>
    <property type="match status" value="1"/>
</dbReference>
<evidence type="ECO:0000256" key="5">
    <source>
        <dbReference type="ARBA" id="ARBA00023159"/>
    </source>
</evidence>
<keyword evidence="5" id="KW-0010">Activator</keyword>
<comment type="similarity">
    <text evidence="2">Belongs to the plant ACBP60 protein family.</text>
</comment>
<dbReference type="PANTHER" id="PTHR31713:SF47">
    <property type="entry name" value="PROTEIN, PUTATIVE, EXPRESSED-RELATED"/>
    <property type="match status" value="1"/>
</dbReference>
<proteinExistence type="inferred from homology"/>
<sequence length="496" mass="55944">MAPKKRERKETGGGGGGGGAGGGAGPLSPPAVKKKRSRHLDREDREERKMQIALEAALESVVPPMVEKVVTKVLTSFFSSAPSFCNRVVDENCLPRYKLNFMNGLATKIFTRRVICDRNEEPLKILVVLDGDFNRHNQECWTREEFTKSIVRPRDKVAALLTGDPEISLTNDFKFMRSGKFRLGVTVVDNVNERVQEGITEPFIVKDRRGEGSEKHDIPLLHDDVWRLNKISKNGASHVALKGSGIFVVKDFLRMYYQDEQGLRKILSRAKESVWNTIVEHAKKCCPGTELYSFVVEGKSVMLFFNSVCQIVGAKFGDNYTSFDDLEKHKKDMVVKWSKVAYKKMTYDQHDYEMDNGKPRPIHQDMLHGLSIVEHECPDPMQGHSAEANGNLCLPDNQLVTSDSRSKQHDSMRLESVGVAQNEEQQHLDAMYVRVDGENSVLRARAAVIEEFSSVAMDIQEEPQEDDNQQLEPWQLLCVAAIIPSNSAAHMLDHDQ</sequence>
<feature type="region of interest" description="Disordered" evidence="8">
    <location>
        <begin position="1"/>
        <end position="47"/>
    </location>
</feature>
<keyword evidence="6" id="KW-0804">Transcription</keyword>
<feature type="domain" description="Calmodulin binding protein-like N-terminal" evidence="9">
    <location>
        <begin position="126"/>
        <end position="208"/>
    </location>
</feature>
<dbReference type="PANTHER" id="PTHR31713">
    <property type="entry name" value="OS02G0177800 PROTEIN"/>
    <property type="match status" value="1"/>
</dbReference>
<dbReference type="GO" id="GO:0005516">
    <property type="term" value="F:calmodulin binding"/>
    <property type="evidence" value="ECO:0007669"/>
    <property type="project" value="InterPro"/>
</dbReference>
<organism evidence="12 13">
    <name type="scientific">Eragrostis curvula</name>
    <name type="common">weeping love grass</name>
    <dbReference type="NCBI Taxonomy" id="38414"/>
    <lineage>
        <taxon>Eukaryota</taxon>
        <taxon>Viridiplantae</taxon>
        <taxon>Streptophyta</taxon>
        <taxon>Embryophyta</taxon>
        <taxon>Tracheophyta</taxon>
        <taxon>Spermatophyta</taxon>
        <taxon>Magnoliopsida</taxon>
        <taxon>Liliopsida</taxon>
        <taxon>Poales</taxon>
        <taxon>Poaceae</taxon>
        <taxon>PACMAD clade</taxon>
        <taxon>Chloridoideae</taxon>
        <taxon>Eragrostideae</taxon>
        <taxon>Eragrostidinae</taxon>
        <taxon>Eragrostis</taxon>
    </lineage>
</organism>
<keyword evidence="3" id="KW-0805">Transcription regulation</keyword>
<evidence type="ECO:0000259" key="10">
    <source>
        <dbReference type="Pfam" id="PF20451"/>
    </source>
</evidence>
<dbReference type="InterPro" id="IPR046829">
    <property type="entry name" value="Calmod_bind_C"/>
</dbReference>
<dbReference type="Pfam" id="PF07887">
    <property type="entry name" value="Calmodulin_bind"/>
    <property type="match status" value="1"/>
</dbReference>
<evidence type="ECO:0000259" key="11">
    <source>
        <dbReference type="Pfam" id="PF20452"/>
    </source>
</evidence>
<accession>A0A5J9WNW9</accession>
<evidence type="ECO:0000256" key="6">
    <source>
        <dbReference type="ARBA" id="ARBA00023163"/>
    </source>
</evidence>
<dbReference type="AlphaFoldDB" id="A0A5J9WNW9"/>
<keyword evidence="4" id="KW-0238">DNA-binding</keyword>
<evidence type="ECO:0000313" key="13">
    <source>
        <dbReference type="Proteomes" id="UP000324897"/>
    </source>
</evidence>
<dbReference type="Proteomes" id="UP000324897">
    <property type="component" value="Chromosome 6"/>
</dbReference>
<dbReference type="GO" id="GO:0043565">
    <property type="term" value="F:sequence-specific DNA binding"/>
    <property type="evidence" value="ECO:0007669"/>
    <property type="project" value="TreeGrafter"/>
</dbReference>
<feature type="compositionally biased region" description="Gly residues" evidence="8">
    <location>
        <begin position="12"/>
        <end position="25"/>
    </location>
</feature>
<dbReference type="EMBL" id="RWGY01000002">
    <property type="protein sequence ID" value="TVU49839.1"/>
    <property type="molecule type" value="Genomic_DNA"/>
</dbReference>
<evidence type="ECO:0000256" key="7">
    <source>
        <dbReference type="ARBA" id="ARBA00023242"/>
    </source>
</evidence>
<evidence type="ECO:0000256" key="1">
    <source>
        <dbReference type="ARBA" id="ARBA00004123"/>
    </source>
</evidence>
<dbReference type="OrthoDB" id="551672at2759"/>
<evidence type="ECO:0000256" key="8">
    <source>
        <dbReference type="SAM" id="MobiDB-lite"/>
    </source>
</evidence>
<dbReference type="InterPro" id="IPR012416">
    <property type="entry name" value="CBP60"/>
</dbReference>
<evidence type="ECO:0000256" key="3">
    <source>
        <dbReference type="ARBA" id="ARBA00023015"/>
    </source>
</evidence>
<keyword evidence="7" id="KW-0539">Nucleus</keyword>
<dbReference type="InterPro" id="IPR046830">
    <property type="entry name" value="Calmod_bind_M"/>
</dbReference>
<dbReference type="InterPro" id="IPR046831">
    <property type="entry name" value="Calmodulin_bind_N"/>
</dbReference>
<evidence type="ECO:0000256" key="4">
    <source>
        <dbReference type="ARBA" id="ARBA00023125"/>
    </source>
</evidence>
<keyword evidence="13" id="KW-1185">Reference proteome</keyword>
<evidence type="ECO:0000313" key="12">
    <source>
        <dbReference type="EMBL" id="TVU49839.1"/>
    </source>
</evidence>
<gene>
    <name evidence="12" type="ORF">EJB05_01177</name>
</gene>